<evidence type="ECO:0000256" key="4">
    <source>
        <dbReference type="ARBA" id="ARBA00022989"/>
    </source>
</evidence>
<feature type="transmembrane region" description="Helical" evidence="8">
    <location>
        <begin position="56"/>
        <end position="79"/>
    </location>
</feature>
<dbReference type="PANTHER" id="PTHR19353:SF88">
    <property type="entry name" value="DELTA(5) FATTY ACID DESATURASE FAT-4"/>
    <property type="match status" value="1"/>
</dbReference>
<protein>
    <submittedName>
        <fullName evidence="11">Acyl-CoA (8-3)-desaturase</fullName>
    </submittedName>
</protein>
<dbReference type="PANTHER" id="PTHR19353">
    <property type="entry name" value="FATTY ACID DESATURASE 2"/>
    <property type="match status" value="1"/>
</dbReference>
<dbReference type="InterPro" id="IPR005804">
    <property type="entry name" value="FA_desaturase_dom"/>
</dbReference>
<evidence type="ECO:0000256" key="2">
    <source>
        <dbReference type="ARBA" id="ARBA00009295"/>
    </source>
</evidence>
<evidence type="ECO:0000313" key="10">
    <source>
        <dbReference type="Proteomes" id="UP000694888"/>
    </source>
</evidence>
<feature type="domain" description="Fatty acid desaturase" evidence="9">
    <location>
        <begin position="50"/>
        <end position="178"/>
    </location>
</feature>
<evidence type="ECO:0000259" key="9">
    <source>
        <dbReference type="Pfam" id="PF00487"/>
    </source>
</evidence>
<keyword evidence="10" id="KW-1185">Reference proteome</keyword>
<proteinExistence type="inferred from homology"/>
<keyword evidence="7 8" id="KW-0472">Membrane</keyword>
<keyword evidence="3 8" id="KW-0812">Transmembrane</keyword>
<reference evidence="11" key="1">
    <citation type="submission" date="2025-08" db="UniProtKB">
        <authorList>
            <consortium name="RefSeq"/>
        </authorList>
    </citation>
    <scope>IDENTIFICATION</scope>
</reference>
<evidence type="ECO:0000256" key="7">
    <source>
        <dbReference type="ARBA" id="ARBA00023136"/>
    </source>
</evidence>
<evidence type="ECO:0000256" key="8">
    <source>
        <dbReference type="SAM" id="Phobius"/>
    </source>
</evidence>
<comment type="similarity">
    <text evidence="2">Belongs to the fatty acid desaturase type 1 family.</text>
</comment>
<dbReference type="Pfam" id="PF00487">
    <property type="entry name" value="FA_desaturase"/>
    <property type="match status" value="1"/>
</dbReference>
<evidence type="ECO:0000256" key="1">
    <source>
        <dbReference type="ARBA" id="ARBA00004141"/>
    </source>
</evidence>
<accession>A0ABM1W2I4</accession>
<gene>
    <name evidence="11" type="primary">LOC106013487</name>
</gene>
<dbReference type="Proteomes" id="UP000694888">
    <property type="component" value="Unplaced"/>
</dbReference>
<keyword evidence="6" id="KW-0443">Lipid metabolism</keyword>
<evidence type="ECO:0000313" key="11">
    <source>
        <dbReference type="RefSeq" id="XP_035828877.1"/>
    </source>
</evidence>
<evidence type="ECO:0000256" key="6">
    <source>
        <dbReference type="ARBA" id="ARBA00023098"/>
    </source>
</evidence>
<dbReference type="RefSeq" id="XP_035828877.1">
    <property type="nucleotide sequence ID" value="XM_035972984.1"/>
</dbReference>
<comment type="subcellular location">
    <subcellularLocation>
        <location evidence="1">Membrane</location>
        <topology evidence="1">Multi-pass membrane protein</topology>
    </subcellularLocation>
</comment>
<keyword evidence="5" id="KW-0560">Oxidoreductase</keyword>
<feature type="transmembrane region" description="Helical" evidence="8">
    <location>
        <begin position="26"/>
        <end position="44"/>
    </location>
</feature>
<organism evidence="10 11">
    <name type="scientific">Aplysia californica</name>
    <name type="common">California sea hare</name>
    <dbReference type="NCBI Taxonomy" id="6500"/>
    <lineage>
        <taxon>Eukaryota</taxon>
        <taxon>Metazoa</taxon>
        <taxon>Spiralia</taxon>
        <taxon>Lophotrochozoa</taxon>
        <taxon>Mollusca</taxon>
        <taxon>Gastropoda</taxon>
        <taxon>Heterobranchia</taxon>
        <taxon>Euthyneura</taxon>
        <taxon>Tectipleura</taxon>
        <taxon>Aplysiida</taxon>
        <taxon>Aplysioidea</taxon>
        <taxon>Aplysiidae</taxon>
        <taxon>Aplysia</taxon>
    </lineage>
</organism>
<evidence type="ECO:0000256" key="3">
    <source>
        <dbReference type="ARBA" id="ARBA00022692"/>
    </source>
</evidence>
<dbReference type="GeneID" id="106013487"/>
<name>A0ABM1W2I4_APLCA</name>
<dbReference type="InterPro" id="IPR012171">
    <property type="entry name" value="Fatty_acid_desaturase"/>
</dbReference>
<keyword evidence="4 8" id="KW-1133">Transmembrane helix</keyword>
<evidence type="ECO:0000256" key="5">
    <source>
        <dbReference type="ARBA" id="ARBA00023002"/>
    </source>
</evidence>
<sequence>MGDTLPVEKAKQTGRGWSVPYNLQSYYFFILGPPVTIGGFWPFVHTYHLLKRKNLVETLTVLAFYVHFGYLFGPMLGFWGTAKLLFMAKLCEGTWFITVSEANHGTLGVEYDAEDSWVEMHLKRTCNLGGGAFKSWGTGHLNYQIEHHLFPTLPRHNLHKVVPFVQSLCKKHGIYYCEKTFTQAVIDIVKSLRESGDLWSKTRAELFG</sequence>